<name>A0ABS5VU56_9BACT</name>
<dbReference type="InterPro" id="IPR029068">
    <property type="entry name" value="Glyas_Bleomycin-R_OHBP_Dase"/>
</dbReference>
<dbReference type="Gene3D" id="3.30.530.20">
    <property type="match status" value="1"/>
</dbReference>
<evidence type="ECO:0000256" key="1">
    <source>
        <dbReference type="ARBA" id="ARBA00006817"/>
    </source>
</evidence>
<dbReference type="PANTHER" id="PTHR33990">
    <property type="entry name" value="PROTEIN YJDN-RELATED"/>
    <property type="match status" value="1"/>
</dbReference>
<comment type="similarity">
    <text evidence="1">Belongs to the AHA1 family.</text>
</comment>
<dbReference type="EMBL" id="JAHESD010000029">
    <property type="protein sequence ID" value="MBT1704299.1"/>
    <property type="molecule type" value="Genomic_DNA"/>
</dbReference>
<reference evidence="4 5" key="1">
    <citation type="submission" date="2021-05" db="EMBL/GenBank/DDBJ databases">
        <title>A Polyphasic approach of four new species of the genus Ohtaekwangia: Ohtaekwangia histidinii sp. nov., Ohtaekwangia cretensis sp. nov., Ohtaekwangia indiensis sp. nov., Ohtaekwangia reichenbachii sp. nov. from diverse environment.</title>
        <authorList>
            <person name="Octaviana S."/>
        </authorList>
    </citation>
    <scope>NUCLEOTIDE SEQUENCE [LARGE SCALE GENOMIC DNA]</scope>
    <source>
        <strain evidence="4 5">PWU20</strain>
    </source>
</reference>
<dbReference type="PANTHER" id="PTHR33990:SF1">
    <property type="entry name" value="PROTEIN YJDN"/>
    <property type="match status" value="1"/>
</dbReference>
<dbReference type="RefSeq" id="WP_254154258.1">
    <property type="nucleotide sequence ID" value="NZ_JAHESD010000029.1"/>
</dbReference>
<feature type="domain" description="PhnB-like" evidence="2">
    <location>
        <begin position="176"/>
        <end position="311"/>
    </location>
</feature>
<gene>
    <name evidence="4" type="ORF">KK060_13475</name>
</gene>
<feature type="domain" description="Activator of Hsp90 ATPase homologue 1/2-like C-terminal" evidence="3">
    <location>
        <begin position="24"/>
        <end position="160"/>
    </location>
</feature>
<dbReference type="CDD" id="cd06588">
    <property type="entry name" value="PhnB_like"/>
    <property type="match status" value="1"/>
</dbReference>
<proteinExistence type="inferred from homology"/>
<evidence type="ECO:0000313" key="4">
    <source>
        <dbReference type="EMBL" id="MBT1704299.1"/>
    </source>
</evidence>
<sequence length="319" mass="36505">MIKTIFSKDLSNKKMSITREFAGTVEEVWQAWTSSEILDEWWAPKPWKAETKRMDFKEGGEWLYSMNGPEGEKMWTKVDFRKIETHQYFEAKDFFCDENGIEDKSLPSMVWKTSFTPSSNGTTVAIDILFSSIEDMQKIVEMGFETGFSAAHENLDQYLQSAFKLRKELKISNAPRVTTYLNFPGNTEEVFTFYKSVFKSEFSGRGLKRFGDLPAEAGHPPIAENVKNMVLHVELPILGGHVLMASDAPKEMGFTVNQGNNMYICLEPDTREETKRLFDALSDGGTVTMPLDDMFFGSYFGTCIDKFGINWMFSCNYKK</sequence>
<dbReference type="InterPro" id="IPR023393">
    <property type="entry name" value="START-like_dom_sf"/>
</dbReference>
<dbReference type="Pfam" id="PF08327">
    <property type="entry name" value="AHSA1"/>
    <property type="match status" value="1"/>
</dbReference>
<protein>
    <submittedName>
        <fullName evidence="4">SRPBCC domain-containing protein</fullName>
    </submittedName>
</protein>
<dbReference type="SUPFAM" id="SSF55961">
    <property type="entry name" value="Bet v1-like"/>
    <property type="match status" value="1"/>
</dbReference>
<dbReference type="SUPFAM" id="SSF54593">
    <property type="entry name" value="Glyoxalase/Bleomycin resistance protein/Dihydroxybiphenyl dioxygenase"/>
    <property type="match status" value="1"/>
</dbReference>
<dbReference type="InterPro" id="IPR013538">
    <property type="entry name" value="ASHA1/2-like_C"/>
</dbReference>
<dbReference type="Pfam" id="PF06983">
    <property type="entry name" value="3-dmu-9_3-mt"/>
    <property type="match status" value="1"/>
</dbReference>
<dbReference type="CDD" id="cd07814">
    <property type="entry name" value="SRPBCC_CalC_Aha1-like"/>
    <property type="match status" value="1"/>
</dbReference>
<dbReference type="InterPro" id="IPR028973">
    <property type="entry name" value="PhnB-like"/>
</dbReference>
<evidence type="ECO:0000259" key="2">
    <source>
        <dbReference type="Pfam" id="PF06983"/>
    </source>
</evidence>
<organism evidence="4 5">
    <name type="scientific">Chryseosolibacter indicus</name>
    <dbReference type="NCBI Taxonomy" id="2782351"/>
    <lineage>
        <taxon>Bacteria</taxon>
        <taxon>Pseudomonadati</taxon>
        <taxon>Bacteroidota</taxon>
        <taxon>Cytophagia</taxon>
        <taxon>Cytophagales</taxon>
        <taxon>Chryseotaleaceae</taxon>
        <taxon>Chryseosolibacter</taxon>
    </lineage>
</organism>
<comment type="caution">
    <text evidence="4">The sequence shown here is derived from an EMBL/GenBank/DDBJ whole genome shotgun (WGS) entry which is preliminary data.</text>
</comment>
<evidence type="ECO:0000313" key="5">
    <source>
        <dbReference type="Proteomes" id="UP000772618"/>
    </source>
</evidence>
<dbReference type="Proteomes" id="UP000772618">
    <property type="component" value="Unassembled WGS sequence"/>
</dbReference>
<accession>A0ABS5VU56</accession>
<keyword evidence="5" id="KW-1185">Reference proteome</keyword>
<evidence type="ECO:0000259" key="3">
    <source>
        <dbReference type="Pfam" id="PF08327"/>
    </source>
</evidence>
<dbReference type="Gene3D" id="3.10.180.10">
    <property type="entry name" value="2,3-Dihydroxybiphenyl 1,2-Dioxygenase, domain 1"/>
    <property type="match status" value="1"/>
</dbReference>